<keyword evidence="4" id="KW-1185">Reference proteome</keyword>
<keyword evidence="1" id="KW-0175">Coiled coil</keyword>
<feature type="compositionally biased region" description="Low complexity" evidence="2">
    <location>
        <begin position="196"/>
        <end position="219"/>
    </location>
</feature>
<evidence type="ECO:0000313" key="3">
    <source>
        <dbReference type="EMBL" id="CAG8648537.1"/>
    </source>
</evidence>
<reference evidence="3" key="1">
    <citation type="submission" date="2021-06" db="EMBL/GenBank/DDBJ databases">
        <authorList>
            <person name="Kallberg Y."/>
            <person name="Tangrot J."/>
            <person name="Rosling A."/>
        </authorList>
    </citation>
    <scope>NUCLEOTIDE SEQUENCE</scope>
    <source>
        <strain evidence="3">MT106</strain>
    </source>
</reference>
<dbReference type="Proteomes" id="UP000789831">
    <property type="component" value="Unassembled WGS sequence"/>
</dbReference>
<feature type="region of interest" description="Disordered" evidence="2">
    <location>
        <begin position="176"/>
        <end position="219"/>
    </location>
</feature>
<accession>A0A9N9H2M6</accession>
<evidence type="ECO:0000256" key="1">
    <source>
        <dbReference type="SAM" id="Coils"/>
    </source>
</evidence>
<protein>
    <submittedName>
        <fullName evidence="3">5151_t:CDS:1</fullName>
    </submittedName>
</protein>
<name>A0A9N9H2M6_9GLOM</name>
<proteinExistence type="predicted"/>
<evidence type="ECO:0000313" key="4">
    <source>
        <dbReference type="Proteomes" id="UP000789831"/>
    </source>
</evidence>
<dbReference type="EMBL" id="CAJVPL010004522">
    <property type="protein sequence ID" value="CAG8648537.1"/>
    <property type="molecule type" value="Genomic_DNA"/>
</dbReference>
<dbReference type="AlphaFoldDB" id="A0A9N9H2M6"/>
<dbReference type="OrthoDB" id="2421374at2759"/>
<gene>
    <name evidence="3" type="ORF">AGERDE_LOCUS11303</name>
</gene>
<sequence length="219" mass="23536">MGRKKPNKHNIVQPKKTGGGSGSGASGLARRQAGDKSSANNVVSTESDAQELTLAINEQEFKQKKQALVNKLQDCINKCQISSAWSIGNDELNKLRTIDPIHQRDIIEIEAEIRKAEAERNDAMTKAANETDPAKKAQFIATAQAAERTIKQAKARLAKNPLSKLAQYSYINDMGRLFGGNLPSKPPTVPKNNPDSNPTDPGGNPSGGNNPDGSGRQNP</sequence>
<comment type="caution">
    <text evidence="3">The sequence shown here is derived from an EMBL/GenBank/DDBJ whole genome shotgun (WGS) entry which is preliminary data.</text>
</comment>
<feature type="compositionally biased region" description="Polar residues" evidence="2">
    <location>
        <begin position="35"/>
        <end position="47"/>
    </location>
</feature>
<evidence type="ECO:0000256" key="2">
    <source>
        <dbReference type="SAM" id="MobiDB-lite"/>
    </source>
</evidence>
<feature type="region of interest" description="Disordered" evidence="2">
    <location>
        <begin position="1"/>
        <end position="48"/>
    </location>
</feature>
<feature type="coiled-coil region" evidence="1">
    <location>
        <begin position="106"/>
        <end position="156"/>
    </location>
</feature>
<organism evidence="3 4">
    <name type="scientific">Ambispora gerdemannii</name>
    <dbReference type="NCBI Taxonomy" id="144530"/>
    <lineage>
        <taxon>Eukaryota</taxon>
        <taxon>Fungi</taxon>
        <taxon>Fungi incertae sedis</taxon>
        <taxon>Mucoromycota</taxon>
        <taxon>Glomeromycotina</taxon>
        <taxon>Glomeromycetes</taxon>
        <taxon>Archaeosporales</taxon>
        <taxon>Ambisporaceae</taxon>
        <taxon>Ambispora</taxon>
    </lineage>
</organism>